<feature type="transmembrane region" description="Helical" evidence="7">
    <location>
        <begin position="7"/>
        <end position="32"/>
    </location>
</feature>
<gene>
    <name evidence="9" type="ORF">GLW07_09920</name>
</gene>
<keyword evidence="5 7" id="KW-1133">Transmembrane helix</keyword>
<dbReference type="GO" id="GO:0005886">
    <property type="term" value="C:plasma membrane"/>
    <property type="evidence" value="ECO:0007669"/>
    <property type="project" value="UniProtKB-SubCell"/>
</dbReference>
<feature type="transmembrane region" description="Helical" evidence="7">
    <location>
        <begin position="78"/>
        <end position="97"/>
    </location>
</feature>
<evidence type="ECO:0000256" key="4">
    <source>
        <dbReference type="ARBA" id="ARBA00022692"/>
    </source>
</evidence>
<feature type="transmembrane region" description="Helical" evidence="7">
    <location>
        <begin position="249"/>
        <end position="271"/>
    </location>
</feature>
<feature type="transmembrane region" description="Helical" evidence="7">
    <location>
        <begin position="206"/>
        <end position="229"/>
    </location>
</feature>
<dbReference type="Pfam" id="PF07690">
    <property type="entry name" value="MFS_1"/>
    <property type="match status" value="1"/>
</dbReference>
<feature type="transmembrane region" description="Helical" evidence="7">
    <location>
        <begin position="44"/>
        <end position="66"/>
    </location>
</feature>
<comment type="subcellular location">
    <subcellularLocation>
        <location evidence="1">Cell membrane</location>
        <topology evidence="1">Multi-pass membrane protein</topology>
    </subcellularLocation>
</comment>
<dbReference type="RefSeq" id="WP_160919713.1">
    <property type="nucleotide sequence ID" value="NZ_WMEY01000003.1"/>
</dbReference>
<dbReference type="InterPro" id="IPR011701">
    <property type="entry name" value="MFS"/>
</dbReference>
<name>A0A845EYT1_9BACL</name>
<keyword evidence="4 7" id="KW-0812">Transmembrane</keyword>
<dbReference type="Gene3D" id="1.20.1250.20">
    <property type="entry name" value="MFS general substrate transporter like domains"/>
    <property type="match status" value="2"/>
</dbReference>
<dbReference type="EMBL" id="WMEY01000003">
    <property type="protein sequence ID" value="MYL63668.1"/>
    <property type="molecule type" value="Genomic_DNA"/>
</dbReference>
<dbReference type="PANTHER" id="PTHR43414:SF6">
    <property type="entry name" value="MULTIDRUG RESISTANCE PROTEIN MDTG"/>
    <property type="match status" value="1"/>
</dbReference>
<evidence type="ECO:0000256" key="7">
    <source>
        <dbReference type="SAM" id="Phobius"/>
    </source>
</evidence>
<dbReference type="PRINTS" id="PR01035">
    <property type="entry name" value="TCRTETA"/>
</dbReference>
<feature type="transmembrane region" description="Helical" evidence="7">
    <location>
        <begin position="103"/>
        <end position="125"/>
    </location>
</feature>
<accession>A0A845EYT1</accession>
<dbReference type="InterPro" id="IPR001958">
    <property type="entry name" value="Tet-R_TetA/multi-R_MdtG-like"/>
</dbReference>
<keyword evidence="2" id="KW-0813">Transport</keyword>
<feature type="domain" description="Major facilitator superfamily (MFS) profile" evidence="8">
    <location>
        <begin position="7"/>
        <end position="395"/>
    </location>
</feature>
<feature type="transmembrane region" description="Helical" evidence="7">
    <location>
        <begin position="283"/>
        <end position="301"/>
    </location>
</feature>
<organism evidence="9 10">
    <name type="scientific">Guptibacillus hwajinpoensis</name>
    <dbReference type="NCBI Taxonomy" id="208199"/>
    <lineage>
        <taxon>Bacteria</taxon>
        <taxon>Bacillati</taxon>
        <taxon>Bacillota</taxon>
        <taxon>Bacilli</taxon>
        <taxon>Bacillales</taxon>
        <taxon>Guptibacillaceae</taxon>
        <taxon>Guptibacillus</taxon>
    </lineage>
</organism>
<reference evidence="9 10" key="1">
    <citation type="submission" date="2019-11" db="EMBL/GenBank/DDBJ databases">
        <title>Genome sequences of 17 halophilic strains isolated from different environments.</title>
        <authorList>
            <person name="Furrow R.E."/>
        </authorList>
    </citation>
    <scope>NUCLEOTIDE SEQUENCE [LARGE SCALE GENOMIC DNA]</scope>
    <source>
        <strain evidence="9 10">22506_14_FS</strain>
    </source>
</reference>
<feature type="transmembrane region" description="Helical" evidence="7">
    <location>
        <begin position="372"/>
        <end position="389"/>
    </location>
</feature>
<dbReference type="InterPro" id="IPR020846">
    <property type="entry name" value="MFS_dom"/>
</dbReference>
<protein>
    <submittedName>
        <fullName evidence="9">MFS transporter</fullName>
    </submittedName>
</protein>
<feature type="transmembrane region" description="Helical" evidence="7">
    <location>
        <begin position="348"/>
        <end position="366"/>
    </location>
</feature>
<dbReference type="InterPro" id="IPR036259">
    <property type="entry name" value="MFS_trans_sf"/>
</dbReference>
<dbReference type="Proteomes" id="UP000447833">
    <property type="component" value="Unassembled WGS sequence"/>
</dbReference>
<dbReference type="AlphaFoldDB" id="A0A845EYT1"/>
<feature type="transmembrane region" description="Helical" evidence="7">
    <location>
        <begin position="307"/>
        <end position="328"/>
    </location>
</feature>
<evidence type="ECO:0000256" key="6">
    <source>
        <dbReference type="ARBA" id="ARBA00023136"/>
    </source>
</evidence>
<keyword evidence="6 7" id="KW-0472">Membrane</keyword>
<keyword evidence="3" id="KW-1003">Cell membrane</keyword>
<evidence type="ECO:0000256" key="5">
    <source>
        <dbReference type="ARBA" id="ARBA00022989"/>
    </source>
</evidence>
<evidence type="ECO:0000259" key="8">
    <source>
        <dbReference type="PROSITE" id="PS50850"/>
    </source>
</evidence>
<sequence length="409" mass="43898">MENWKRNVWILFGSQFLVLGAMTMIMPFLPLYVQELGVEGESQISLWSGVIFGANFLTAFLFSPFWGRMADRHGRKLMLLRSGFGMAIVIILTGFATGPWSLLGLRLLNGVVSGFIPAAIALVATNTPKEHVGYALGTLNSGAVAGAICGPLFGGLMAETFGFRMIFNITGIVILLAAFVVLFLVKEEKKPEPSAKNEKSNAIKDFKKVTVHSPMLSLMLVGFLVQFALLGMNPLIPLFVQQLTAGGNVALFAGIAASVMGVANMLASPKLGKVGDRKGSHHVLYYSLIGAAIFSIPQAFVQELWQLIALRFLLGLCIGGLLPSVNSLVKTLSPAGMESRTYSFSNSAVYLGNLLGPITGGAIVAVVGTRGLFLFAGIILLISVAYVKRKVLPILDRKRTVYEAKEIPS</sequence>
<comment type="caution">
    <text evidence="9">The sequence shown here is derived from an EMBL/GenBank/DDBJ whole genome shotgun (WGS) entry which is preliminary data.</text>
</comment>
<evidence type="ECO:0000256" key="2">
    <source>
        <dbReference type="ARBA" id="ARBA00022448"/>
    </source>
</evidence>
<dbReference type="SUPFAM" id="SSF103473">
    <property type="entry name" value="MFS general substrate transporter"/>
    <property type="match status" value="1"/>
</dbReference>
<evidence type="ECO:0000313" key="9">
    <source>
        <dbReference type="EMBL" id="MYL63668.1"/>
    </source>
</evidence>
<feature type="transmembrane region" description="Helical" evidence="7">
    <location>
        <begin position="132"/>
        <end position="153"/>
    </location>
</feature>
<feature type="transmembrane region" description="Helical" evidence="7">
    <location>
        <begin position="165"/>
        <end position="185"/>
    </location>
</feature>
<dbReference type="GO" id="GO:0022857">
    <property type="term" value="F:transmembrane transporter activity"/>
    <property type="evidence" value="ECO:0007669"/>
    <property type="project" value="InterPro"/>
</dbReference>
<dbReference type="PROSITE" id="PS50850">
    <property type="entry name" value="MFS"/>
    <property type="match status" value="1"/>
</dbReference>
<evidence type="ECO:0000256" key="1">
    <source>
        <dbReference type="ARBA" id="ARBA00004651"/>
    </source>
</evidence>
<evidence type="ECO:0000256" key="3">
    <source>
        <dbReference type="ARBA" id="ARBA00022475"/>
    </source>
</evidence>
<evidence type="ECO:0000313" key="10">
    <source>
        <dbReference type="Proteomes" id="UP000447833"/>
    </source>
</evidence>
<proteinExistence type="predicted"/>
<dbReference type="PANTHER" id="PTHR43414">
    <property type="entry name" value="MULTIDRUG RESISTANCE PROTEIN MDTG"/>
    <property type="match status" value="1"/>
</dbReference>